<name>A0AAN7SL04_9COLE</name>
<dbReference type="AlphaFoldDB" id="A0AAN7SL04"/>
<proteinExistence type="predicted"/>
<dbReference type="PANTHER" id="PTHR13318">
    <property type="entry name" value="PARTNER OF PAIRED, ISOFORM B-RELATED"/>
    <property type="match status" value="1"/>
</dbReference>
<dbReference type="EMBL" id="JARPUR010000001">
    <property type="protein sequence ID" value="KAK4887522.1"/>
    <property type="molecule type" value="Genomic_DNA"/>
</dbReference>
<dbReference type="Proteomes" id="UP001353858">
    <property type="component" value="Unassembled WGS sequence"/>
</dbReference>
<sequence>MEYSCRRTDSLISLCIDYVVKNLSEYVNTKNSLSHFPLHLKTRMLKKFLASSFFWSNVNFNDALSKLVHPSTQRIDLTLVNVNDDLLHILKDCHQLRDVYLTRVKNYDLTSQGLIEFLQPLKNLFMLQLTNCHAVDDEVIDTLSKCCPSLAGLDVGGCRQLTNKSLEAMSTMKHLQWLNFSGSQVGNKGVETLVSGPSGTNLKELRLSNCNNITANVLQSVIQFCPNIEVLVFYNMEQKECTNEETSLPLHEGTLKNLKQLTWTVQW</sequence>
<reference evidence="3" key="1">
    <citation type="submission" date="2023-01" db="EMBL/GenBank/DDBJ databases">
        <title>Key to firefly adult light organ development and bioluminescence: homeobox transcription factors regulate luciferase expression and transportation to peroxisome.</title>
        <authorList>
            <person name="Fu X."/>
        </authorList>
    </citation>
    <scope>NUCLEOTIDE SEQUENCE [LARGE SCALE GENOMIC DNA]</scope>
</reference>
<keyword evidence="3" id="KW-1185">Reference proteome</keyword>
<comment type="caution">
    <text evidence="2">The sequence shown here is derived from an EMBL/GenBank/DDBJ whole genome shotgun (WGS) entry which is preliminary data.</text>
</comment>
<dbReference type="InterPro" id="IPR032675">
    <property type="entry name" value="LRR_dom_sf"/>
</dbReference>
<feature type="domain" description="F-box/LRR-repeat protein 15-like leucin rich repeat" evidence="1">
    <location>
        <begin position="88"/>
        <end position="222"/>
    </location>
</feature>
<dbReference type="Pfam" id="PF25372">
    <property type="entry name" value="DUF7885"/>
    <property type="match status" value="1"/>
</dbReference>
<organism evidence="2 3">
    <name type="scientific">Aquatica leii</name>
    <dbReference type="NCBI Taxonomy" id="1421715"/>
    <lineage>
        <taxon>Eukaryota</taxon>
        <taxon>Metazoa</taxon>
        <taxon>Ecdysozoa</taxon>
        <taxon>Arthropoda</taxon>
        <taxon>Hexapoda</taxon>
        <taxon>Insecta</taxon>
        <taxon>Pterygota</taxon>
        <taxon>Neoptera</taxon>
        <taxon>Endopterygota</taxon>
        <taxon>Coleoptera</taxon>
        <taxon>Polyphaga</taxon>
        <taxon>Elateriformia</taxon>
        <taxon>Elateroidea</taxon>
        <taxon>Lampyridae</taxon>
        <taxon>Luciolinae</taxon>
        <taxon>Aquatica</taxon>
    </lineage>
</organism>
<dbReference type="SUPFAM" id="SSF52047">
    <property type="entry name" value="RNI-like"/>
    <property type="match status" value="1"/>
</dbReference>
<evidence type="ECO:0000313" key="3">
    <source>
        <dbReference type="Proteomes" id="UP001353858"/>
    </source>
</evidence>
<dbReference type="InterPro" id="IPR006553">
    <property type="entry name" value="Leu-rich_rpt_Cys-con_subtyp"/>
</dbReference>
<dbReference type="SMART" id="SM00367">
    <property type="entry name" value="LRR_CC"/>
    <property type="match status" value="3"/>
</dbReference>
<dbReference type="GO" id="GO:0031146">
    <property type="term" value="P:SCF-dependent proteasomal ubiquitin-dependent protein catabolic process"/>
    <property type="evidence" value="ECO:0007669"/>
    <property type="project" value="TreeGrafter"/>
</dbReference>
<protein>
    <recommendedName>
        <fullName evidence="1">F-box/LRR-repeat protein 15-like leucin rich repeat domain-containing protein</fullName>
    </recommendedName>
</protein>
<dbReference type="PANTHER" id="PTHR13318:SF190">
    <property type="entry name" value="PARTNER OF PAIRED, ISOFORM B"/>
    <property type="match status" value="1"/>
</dbReference>
<gene>
    <name evidence="2" type="ORF">RN001_003793</name>
</gene>
<evidence type="ECO:0000313" key="2">
    <source>
        <dbReference type="EMBL" id="KAK4887522.1"/>
    </source>
</evidence>
<dbReference type="GO" id="GO:0019005">
    <property type="term" value="C:SCF ubiquitin ligase complex"/>
    <property type="evidence" value="ECO:0007669"/>
    <property type="project" value="TreeGrafter"/>
</dbReference>
<dbReference type="InterPro" id="IPR057207">
    <property type="entry name" value="FBXL15_LRR"/>
</dbReference>
<dbReference type="Gene3D" id="3.80.10.10">
    <property type="entry name" value="Ribonuclease Inhibitor"/>
    <property type="match status" value="1"/>
</dbReference>
<accession>A0AAN7SL04</accession>
<evidence type="ECO:0000259" key="1">
    <source>
        <dbReference type="Pfam" id="PF25372"/>
    </source>
</evidence>